<dbReference type="AlphaFoldDB" id="A0A455SS51"/>
<protein>
    <submittedName>
        <fullName evidence="1">Uncharacterized protein</fullName>
    </submittedName>
</protein>
<proteinExistence type="predicted"/>
<sequence>MDQSLPMKESQEAYYHRQAVERLAQHIPFEVNKAAKSEQIEMLRGLVLRYGGTMNPALFGFEARCELERLGLWHRIGNAYEQEDNSDNWVF</sequence>
<dbReference type="EMBL" id="AP019376">
    <property type="protein sequence ID" value="BBH90446.1"/>
    <property type="molecule type" value="Genomic_DNA"/>
</dbReference>
<name>A0A455SS51_9CHLR</name>
<accession>A0A455SS51</accession>
<organism evidence="1">
    <name type="scientific">Thermosporothrix sp. COM3</name>
    <dbReference type="NCBI Taxonomy" id="2490863"/>
    <lineage>
        <taxon>Bacteria</taxon>
        <taxon>Bacillati</taxon>
        <taxon>Chloroflexota</taxon>
        <taxon>Ktedonobacteria</taxon>
        <taxon>Ktedonobacterales</taxon>
        <taxon>Thermosporotrichaceae</taxon>
        <taxon>Thermosporothrix</taxon>
    </lineage>
</organism>
<gene>
    <name evidence="1" type="ORF">KTC_51970</name>
</gene>
<reference evidence="1" key="1">
    <citation type="submission" date="2018-12" db="EMBL/GenBank/DDBJ databases">
        <title>Novel natural products biosynthetic potential of the class Ktedonobacteria.</title>
        <authorList>
            <person name="Zheng Y."/>
            <person name="Saitou A."/>
            <person name="Wang C.M."/>
            <person name="Toyoda A."/>
            <person name="Minakuchi Y."/>
            <person name="Sekiguchi Y."/>
            <person name="Ueda K."/>
            <person name="Takano H."/>
            <person name="Sakai Y."/>
            <person name="Yokota A."/>
            <person name="Yabe S."/>
        </authorList>
    </citation>
    <scope>NUCLEOTIDE SEQUENCE</scope>
    <source>
        <strain evidence="1">COM3</strain>
    </source>
</reference>
<evidence type="ECO:0000313" key="1">
    <source>
        <dbReference type="EMBL" id="BBH90446.1"/>
    </source>
</evidence>